<organism evidence="2 3">
    <name type="scientific">Bacteroides fragilis</name>
    <dbReference type="NCBI Taxonomy" id="817"/>
    <lineage>
        <taxon>Bacteria</taxon>
        <taxon>Pseudomonadati</taxon>
        <taxon>Bacteroidota</taxon>
        <taxon>Bacteroidia</taxon>
        <taxon>Bacteroidales</taxon>
        <taxon>Bacteroidaceae</taxon>
        <taxon>Bacteroides</taxon>
    </lineage>
</organism>
<dbReference type="AlphaFoldDB" id="A0A412YEZ1"/>
<reference evidence="2 3" key="1">
    <citation type="submission" date="2018-08" db="EMBL/GenBank/DDBJ databases">
        <title>A genome reference for cultivated species of the human gut microbiota.</title>
        <authorList>
            <person name="Zou Y."/>
            <person name="Xue W."/>
            <person name="Luo G."/>
        </authorList>
    </citation>
    <scope>NUCLEOTIDE SEQUENCE [LARGE SCALE GENOMIC DNA]</scope>
    <source>
        <strain evidence="2 3">AF14-26</strain>
    </source>
</reference>
<accession>A0A412YEZ1</accession>
<keyword evidence="1" id="KW-0472">Membrane</keyword>
<proteinExistence type="predicted"/>
<name>A0A412YEZ1_BACFG</name>
<protein>
    <submittedName>
        <fullName evidence="2">Uncharacterized protein</fullName>
    </submittedName>
</protein>
<gene>
    <name evidence="2" type="ORF">DWW08_08615</name>
</gene>
<keyword evidence="1" id="KW-1133">Transmembrane helix</keyword>
<sequence length="71" mass="8674">MAFKVYPNPQRNSFLHTSFFILALKIHILACKIYILARKMHISAAKMNYNYRQEQVYFRFFNFLRRTVCHL</sequence>
<feature type="transmembrane region" description="Helical" evidence="1">
    <location>
        <begin position="14"/>
        <end position="37"/>
    </location>
</feature>
<evidence type="ECO:0000256" key="1">
    <source>
        <dbReference type="SAM" id="Phobius"/>
    </source>
</evidence>
<comment type="caution">
    <text evidence="2">The sequence shown here is derived from an EMBL/GenBank/DDBJ whole genome shotgun (WGS) entry which is preliminary data.</text>
</comment>
<evidence type="ECO:0000313" key="2">
    <source>
        <dbReference type="EMBL" id="RGV55913.1"/>
    </source>
</evidence>
<evidence type="ECO:0000313" key="3">
    <source>
        <dbReference type="Proteomes" id="UP000286270"/>
    </source>
</evidence>
<keyword evidence="1" id="KW-0812">Transmembrane</keyword>
<dbReference type="EMBL" id="QRZH01000005">
    <property type="protein sequence ID" value="RGV55913.1"/>
    <property type="molecule type" value="Genomic_DNA"/>
</dbReference>
<dbReference type="Proteomes" id="UP000286270">
    <property type="component" value="Unassembled WGS sequence"/>
</dbReference>